<accession>A0A4R9GHN2</accession>
<evidence type="ECO:0000313" key="2">
    <source>
        <dbReference type="EMBL" id="TGK11871.1"/>
    </source>
</evidence>
<dbReference type="OrthoDB" id="328930at2"/>
<evidence type="ECO:0000256" key="1">
    <source>
        <dbReference type="SAM" id="Phobius"/>
    </source>
</evidence>
<feature type="transmembrane region" description="Helical" evidence="1">
    <location>
        <begin position="179"/>
        <end position="204"/>
    </location>
</feature>
<feature type="transmembrane region" description="Helical" evidence="1">
    <location>
        <begin position="51"/>
        <end position="71"/>
    </location>
</feature>
<dbReference type="Proteomes" id="UP000298458">
    <property type="component" value="Unassembled WGS sequence"/>
</dbReference>
<keyword evidence="3" id="KW-1185">Reference proteome</keyword>
<evidence type="ECO:0008006" key="4">
    <source>
        <dbReference type="Google" id="ProtNLM"/>
    </source>
</evidence>
<feature type="transmembrane region" description="Helical" evidence="1">
    <location>
        <begin position="150"/>
        <end position="167"/>
    </location>
</feature>
<keyword evidence="1" id="KW-0812">Transmembrane</keyword>
<dbReference type="RefSeq" id="WP_135767274.1">
    <property type="nucleotide sequence ID" value="NZ_RQET01000004.1"/>
</dbReference>
<gene>
    <name evidence="2" type="ORF">EHO60_06175</name>
</gene>
<keyword evidence="1" id="KW-1133">Transmembrane helix</keyword>
<dbReference type="EMBL" id="RQET01000004">
    <property type="protein sequence ID" value="TGK11871.1"/>
    <property type="molecule type" value="Genomic_DNA"/>
</dbReference>
<evidence type="ECO:0000313" key="3">
    <source>
        <dbReference type="Proteomes" id="UP000298458"/>
    </source>
</evidence>
<sequence>MIPISQTESMSETDKAKLSLLEKLFRAPEEAFDLYLREPLLGRKELVRLHLALWILAPISKFVGNLFRIIIEWIFYDEITSSFFSGLVGSFLVYPLVLFVVFQLDVLRVFYRRIDRTKGESYPAANILTIAFLPFSSSSLFWILPSPLHAGLIVVSLLFSYYLSFVGMRRVSGVESKEFLIFSLTSAVYLLSLFLIFTFAYNIFRTLLN</sequence>
<keyword evidence="1" id="KW-0472">Membrane</keyword>
<name>A0A4R9GHN2_9LEPT</name>
<reference evidence="2" key="1">
    <citation type="journal article" date="2019" name="PLoS Negl. Trop. Dis.">
        <title>Revisiting the worldwide diversity of Leptospira species in the environment.</title>
        <authorList>
            <person name="Vincent A.T."/>
            <person name="Schiettekatte O."/>
            <person name="Bourhy P."/>
            <person name="Veyrier F.J."/>
            <person name="Picardeau M."/>
        </authorList>
    </citation>
    <scope>NUCLEOTIDE SEQUENCE [LARGE SCALE GENOMIC DNA]</scope>
    <source>
        <strain evidence="2">SSW15</strain>
    </source>
</reference>
<proteinExistence type="predicted"/>
<protein>
    <recommendedName>
        <fullName evidence="4">YIP1 family protein</fullName>
    </recommendedName>
</protein>
<organism evidence="2 3">
    <name type="scientific">Leptospira fletcheri</name>
    <dbReference type="NCBI Taxonomy" id="2484981"/>
    <lineage>
        <taxon>Bacteria</taxon>
        <taxon>Pseudomonadati</taxon>
        <taxon>Spirochaetota</taxon>
        <taxon>Spirochaetia</taxon>
        <taxon>Leptospirales</taxon>
        <taxon>Leptospiraceae</taxon>
        <taxon>Leptospira</taxon>
    </lineage>
</organism>
<feature type="transmembrane region" description="Helical" evidence="1">
    <location>
        <begin position="123"/>
        <end position="144"/>
    </location>
</feature>
<comment type="caution">
    <text evidence="2">The sequence shown here is derived from an EMBL/GenBank/DDBJ whole genome shotgun (WGS) entry which is preliminary data.</text>
</comment>
<dbReference type="AlphaFoldDB" id="A0A4R9GHN2"/>